<proteinExistence type="predicted"/>
<dbReference type="AlphaFoldDB" id="A0A4P7AHU4"/>
<dbReference type="PANTHER" id="PTHR43542">
    <property type="entry name" value="METHYLTRANSFERASE"/>
    <property type="match status" value="1"/>
</dbReference>
<dbReference type="SUPFAM" id="SSF53335">
    <property type="entry name" value="S-adenosyl-L-methionine-dependent methyltransferases"/>
    <property type="match status" value="1"/>
</dbReference>
<dbReference type="Proteomes" id="UP000294309">
    <property type="component" value="Chromosome"/>
</dbReference>
<dbReference type="CDD" id="cd02440">
    <property type="entry name" value="AdoMet_MTases"/>
    <property type="match status" value="1"/>
</dbReference>
<evidence type="ECO:0000256" key="2">
    <source>
        <dbReference type="ARBA" id="ARBA00022679"/>
    </source>
</evidence>
<accession>A0A4P7AHU4</accession>
<gene>
    <name evidence="3" type="primary">rsmD</name>
    <name evidence="3" type="ORF">SGLAD_v1c08260</name>
</gene>
<keyword evidence="1 3" id="KW-0489">Methyltransferase</keyword>
<dbReference type="EMBL" id="CP038013">
    <property type="protein sequence ID" value="QBQ08025.1"/>
    <property type="molecule type" value="Genomic_DNA"/>
</dbReference>
<evidence type="ECO:0000256" key="1">
    <source>
        <dbReference type="ARBA" id="ARBA00022603"/>
    </source>
</evidence>
<protein>
    <submittedName>
        <fullName evidence="3">16S rRNA (Guanine966-N2)-methyltransferase</fullName>
    </submittedName>
</protein>
<dbReference type="Gene3D" id="3.40.50.150">
    <property type="entry name" value="Vaccinia Virus protein VP39"/>
    <property type="match status" value="1"/>
</dbReference>
<dbReference type="InterPro" id="IPR004398">
    <property type="entry name" value="RNA_MeTrfase_RsmD"/>
</dbReference>
<name>A0A4P7AHU4_9MOLU</name>
<reference evidence="3 4" key="1">
    <citation type="submission" date="2019-03" db="EMBL/GenBank/DDBJ databases">
        <title>Complete genome sequence of Spiroplasma gladiatoris TG-1 (DSM 22552).</title>
        <authorList>
            <person name="Lin Y.-C."/>
            <person name="Chou L."/>
            <person name="Kuo C.-H."/>
        </authorList>
    </citation>
    <scope>NUCLEOTIDE SEQUENCE [LARGE SCALE GENOMIC DNA]</scope>
    <source>
        <strain evidence="3 4">TG-1</strain>
    </source>
</reference>
<dbReference type="GO" id="GO:0003676">
    <property type="term" value="F:nucleic acid binding"/>
    <property type="evidence" value="ECO:0007669"/>
    <property type="project" value="InterPro"/>
</dbReference>
<evidence type="ECO:0000313" key="4">
    <source>
        <dbReference type="Proteomes" id="UP000294309"/>
    </source>
</evidence>
<dbReference type="PANTHER" id="PTHR43542:SF1">
    <property type="entry name" value="METHYLTRANSFERASE"/>
    <property type="match status" value="1"/>
</dbReference>
<dbReference type="Pfam" id="PF03602">
    <property type="entry name" value="Cons_hypoth95"/>
    <property type="match status" value="1"/>
</dbReference>
<dbReference type="GO" id="GO:0031167">
    <property type="term" value="P:rRNA methylation"/>
    <property type="evidence" value="ECO:0007669"/>
    <property type="project" value="InterPro"/>
</dbReference>
<keyword evidence="4" id="KW-1185">Reference proteome</keyword>
<dbReference type="InterPro" id="IPR002052">
    <property type="entry name" value="DNA_methylase_N6_adenine_CS"/>
</dbReference>
<dbReference type="RefSeq" id="WP_134297936.1">
    <property type="nucleotide sequence ID" value="NZ_CP038013.1"/>
</dbReference>
<sequence length="188" mass="22093">MKVISGKYRGRVLISLEGKNTRPTTSRFKEDMFNILNNYFIFENKISLDLFAGSGALSVEGLSRGIGFAYINDLYKPALEVIKTNLKNIEQNFYQLSNNDYLSYLKYLNINNIKVDLIYLDPPYEQLEYYYNTLNYLKHSNILNNYGILIIEVGSQLDESSFDYFALLKFKKYKTKNLYVLRLEKESW</sequence>
<dbReference type="GO" id="GO:0008168">
    <property type="term" value="F:methyltransferase activity"/>
    <property type="evidence" value="ECO:0007669"/>
    <property type="project" value="UniProtKB-KW"/>
</dbReference>
<dbReference type="OrthoDB" id="9803017at2"/>
<dbReference type="InterPro" id="IPR029063">
    <property type="entry name" value="SAM-dependent_MTases_sf"/>
</dbReference>
<dbReference type="KEGG" id="sgq:SGLAD_v1c08260"/>
<dbReference type="PIRSF" id="PIRSF004553">
    <property type="entry name" value="CHP00095"/>
    <property type="match status" value="1"/>
</dbReference>
<dbReference type="PROSITE" id="PS00092">
    <property type="entry name" value="N6_MTASE"/>
    <property type="match status" value="1"/>
</dbReference>
<keyword evidence="2 3" id="KW-0808">Transferase</keyword>
<evidence type="ECO:0000313" key="3">
    <source>
        <dbReference type="EMBL" id="QBQ08025.1"/>
    </source>
</evidence>
<organism evidence="3 4">
    <name type="scientific">Spiroplasma gladiatoris</name>
    <dbReference type="NCBI Taxonomy" id="2143"/>
    <lineage>
        <taxon>Bacteria</taxon>
        <taxon>Bacillati</taxon>
        <taxon>Mycoplasmatota</taxon>
        <taxon>Mollicutes</taxon>
        <taxon>Entomoplasmatales</taxon>
        <taxon>Spiroplasmataceae</taxon>
        <taxon>Spiroplasma</taxon>
    </lineage>
</organism>